<proteinExistence type="predicted"/>
<organism evidence="1 2">
    <name type="scientific">Pluteus cervinus</name>
    <dbReference type="NCBI Taxonomy" id="181527"/>
    <lineage>
        <taxon>Eukaryota</taxon>
        <taxon>Fungi</taxon>
        <taxon>Dikarya</taxon>
        <taxon>Basidiomycota</taxon>
        <taxon>Agaricomycotina</taxon>
        <taxon>Agaricomycetes</taxon>
        <taxon>Agaricomycetidae</taxon>
        <taxon>Agaricales</taxon>
        <taxon>Pluteineae</taxon>
        <taxon>Pluteaceae</taxon>
        <taxon>Pluteus</taxon>
    </lineage>
</organism>
<accession>A0ACD3ADE6</accession>
<keyword evidence="2" id="KW-1185">Reference proteome</keyword>
<evidence type="ECO:0000313" key="2">
    <source>
        <dbReference type="Proteomes" id="UP000308600"/>
    </source>
</evidence>
<dbReference type="Proteomes" id="UP000308600">
    <property type="component" value="Unassembled WGS sequence"/>
</dbReference>
<sequence length="795" mass="87507">MPATVLPGPTHTAGKGSTSKPRAQAQTKKTRIIRRRGRANNAIESDDEIEREAATDSDTDDGLSPDSDSDSDTEPASEDVISHDHHAHIRIPSSSQSPGDSSTIEQEPVKHDDGANGAAPFFPATTNWSEMVADENANGPAELPVIEFTEFDGNAVPSLDKRSRKAKRGRHHASKSPGKSVEENDEGEGGRSESTSGRPTPHRQPGQTARQAYQQRLESDPSYVPTVGGFWGHDDRLLDKDLRSLSGWWRGRWQGRGRGFVGRGRGFVGRGRGRGGPFQSRLSQESQPEGSPQAEVAPIEKAWTHDAYEQMKKDDEHSPNQQGSRGFRGSPARGRGNFSRGGFYNSPTRARGASPHSQPGRVWFAMKPELMWTKQHEAFLYFDTYKVRHNQGPSYRVKLPGRPLEVIKALPNQHTSRPSWIKVPAVHTDDEEKHFVIRLPKPPRQVPIPESFTTSDEPPIEEVFKVRPQLAPRDPQPILLPVSTPISTIPSAQPHLDTPPPANAPSLPDADTRSQLEQLSLEPQKPDPVRWAQTEEAVLRNPPSAEDENILEAPVPERPVLPPLQTVFTPPPVAPSPGFGSPYGYPALPPGIALNQHGVPYELATGRPVYLPAPPPPMYHPRPVLHTHTPSGVRFVPGHMQHPSLDYMSQPPSHTPPTSGYQEPASFFSFPRQTSRIEIRAPDGKLVSSVKSTARRPSALVANTINGTQTENPEAPQDFPSLANPTDLSAYPNTEASGGGEQHHHRDPSMVSYPPYPPYYYPDAYGYAPYMDMSQAGHYEQYPTDPHMPQGAVYY</sequence>
<protein>
    <submittedName>
        <fullName evidence="1">Uncharacterized protein</fullName>
    </submittedName>
</protein>
<dbReference type="EMBL" id="ML208517">
    <property type="protein sequence ID" value="TFK63551.1"/>
    <property type="molecule type" value="Genomic_DNA"/>
</dbReference>
<evidence type="ECO:0000313" key="1">
    <source>
        <dbReference type="EMBL" id="TFK63551.1"/>
    </source>
</evidence>
<name>A0ACD3ADE6_9AGAR</name>
<gene>
    <name evidence="1" type="ORF">BDN72DRAFT_775752</name>
</gene>
<reference evidence="1 2" key="1">
    <citation type="journal article" date="2019" name="Nat. Ecol. Evol.">
        <title>Megaphylogeny resolves global patterns of mushroom evolution.</title>
        <authorList>
            <person name="Varga T."/>
            <person name="Krizsan K."/>
            <person name="Foldi C."/>
            <person name="Dima B."/>
            <person name="Sanchez-Garcia M."/>
            <person name="Sanchez-Ramirez S."/>
            <person name="Szollosi G.J."/>
            <person name="Szarkandi J.G."/>
            <person name="Papp V."/>
            <person name="Albert L."/>
            <person name="Andreopoulos W."/>
            <person name="Angelini C."/>
            <person name="Antonin V."/>
            <person name="Barry K.W."/>
            <person name="Bougher N.L."/>
            <person name="Buchanan P."/>
            <person name="Buyck B."/>
            <person name="Bense V."/>
            <person name="Catcheside P."/>
            <person name="Chovatia M."/>
            <person name="Cooper J."/>
            <person name="Damon W."/>
            <person name="Desjardin D."/>
            <person name="Finy P."/>
            <person name="Geml J."/>
            <person name="Haridas S."/>
            <person name="Hughes K."/>
            <person name="Justo A."/>
            <person name="Karasinski D."/>
            <person name="Kautmanova I."/>
            <person name="Kiss B."/>
            <person name="Kocsube S."/>
            <person name="Kotiranta H."/>
            <person name="LaButti K.M."/>
            <person name="Lechner B.E."/>
            <person name="Liimatainen K."/>
            <person name="Lipzen A."/>
            <person name="Lukacs Z."/>
            <person name="Mihaltcheva S."/>
            <person name="Morgado L.N."/>
            <person name="Niskanen T."/>
            <person name="Noordeloos M.E."/>
            <person name="Ohm R.A."/>
            <person name="Ortiz-Santana B."/>
            <person name="Ovrebo C."/>
            <person name="Racz N."/>
            <person name="Riley R."/>
            <person name="Savchenko A."/>
            <person name="Shiryaev A."/>
            <person name="Soop K."/>
            <person name="Spirin V."/>
            <person name="Szebenyi C."/>
            <person name="Tomsovsky M."/>
            <person name="Tulloss R.E."/>
            <person name="Uehling J."/>
            <person name="Grigoriev I.V."/>
            <person name="Vagvolgyi C."/>
            <person name="Papp T."/>
            <person name="Martin F.M."/>
            <person name="Miettinen O."/>
            <person name="Hibbett D.S."/>
            <person name="Nagy L.G."/>
        </authorList>
    </citation>
    <scope>NUCLEOTIDE SEQUENCE [LARGE SCALE GENOMIC DNA]</scope>
    <source>
        <strain evidence="1 2">NL-1719</strain>
    </source>
</reference>